<sequence>MLHIKYSGYSTAREFYVPKYDEEKSPKPDFRNTLYWNPFVAWSGNEAEIDFFNNDVSNSFRVVVQGIDKYGRLSYAEKIID</sequence>
<proteinExistence type="predicted"/>
<dbReference type="RefSeq" id="WP_213946814.1">
    <property type="nucleotide sequence ID" value="NZ_JAHCMY010000026.1"/>
</dbReference>
<protein>
    <submittedName>
        <fullName evidence="1">Uncharacterized protein</fullName>
    </submittedName>
</protein>
<reference evidence="1 2" key="1">
    <citation type="submission" date="2021-05" db="EMBL/GenBank/DDBJ databases">
        <authorList>
            <person name="Zhang Z.D."/>
            <person name="Osman G."/>
        </authorList>
    </citation>
    <scope>NUCLEOTIDE SEQUENCE [LARGE SCALE GENOMIC DNA]</scope>
    <source>
        <strain evidence="1 2">KCTC 32217</strain>
    </source>
</reference>
<dbReference type="AlphaFoldDB" id="A0AAP2CL56"/>
<evidence type="ECO:0000313" key="2">
    <source>
        <dbReference type="Proteomes" id="UP001319104"/>
    </source>
</evidence>
<evidence type="ECO:0000313" key="1">
    <source>
        <dbReference type="EMBL" id="MBS9525955.1"/>
    </source>
</evidence>
<comment type="caution">
    <text evidence="1">The sequence shown here is derived from an EMBL/GenBank/DDBJ whole genome shotgun (WGS) entry which is preliminary data.</text>
</comment>
<dbReference type="Proteomes" id="UP001319104">
    <property type="component" value="Unassembled WGS sequence"/>
</dbReference>
<organism evidence="1 2">
    <name type="scientific">Litoribacter ruber</name>
    <dbReference type="NCBI Taxonomy" id="702568"/>
    <lineage>
        <taxon>Bacteria</taxon>
        <taxon>Pseudomonadati</taxon>
        <taxon>Bacteroidota</taxon>
        <taxon>Cytophagia</taxon>
        <taxon>Cytophagales</taxon>
        <taxon>Cyclobacteriaceae</taxon>
        <taxon>Litoribacter</taxon>
    </lineage>
</organism>
<accession>A0AAP2CL56</accession>
<gene>
    <name evidence="1" type="ORF">KI659_18185</name>
</gene>
<name>A0AAP2CL56_9BACT</name>
<dbReference type="EMBL" id="JAHCMY010000026">
    <property type="protein sequence ID" value="MBS9525955.1"/>
    <property type="molecule type" value="Genomic_DNA"/>
</dbReference>
<keyword evidence="2" id="KW-1185">Reference proteome</keyword>